<evidence type="ECO:0000256" key="8">
    <source>
        <dbReference type="ARBA" id="ARBA00023229"/>
    </source>
</evidence>
<dbReference type="PANTHER" id="PTHR43527">
    <property type="entry name" value="4-DIPHOSPHOCYTIDYL-2-C-METHYL-D-ERYTHRITOL KINASE, CHLOROPLASTIC"/>
    <property type="match status" value="1"/>
</dbReference>
<evidence type="ECO:0000259" key="11">
    <source>
        <dbReference type="Pfam" id="PF00288"/>
    </source>
</evidence>
<keyword evidence="14" id="KW-1185">Reference proteome</keyword>
<gene>
    <name evidence="10" type="primary">ispE</name>
    <name evidence="13" type="ORF">C7I36_05375</name>
</gene>
<organism evidence="13 14">
    <name type="scientific">Zobellella taiwanensis</name>
    <dbReference type="NCBI Taxonomy" id="347535"/>
    <lineage>
        <taxon>Bacteria</taxon>
        <taxon>Pseudomonadati</taxon>
        <taxon>Pseudomonadota</taxon>
        <taxon>Gammaproteobacteria</taxon>
        <taxon>Aeromonadales</taxon>
        <taxon>Aeromonadaceae</taxon>
        <taxon>Zobellella</taxon>
    </lineage>
</organism>
<feature type="binding site" evidence="10">
    <location>
        <begin position="92"/>
        <end position="102"/>
    </location>
    <ligand>
        <name>ATP</name>
        <dbReference type="ChEBI" id="CHEBI:30616"/>
    </ligand>
</feature>
<dbReference type="OrthoDB" id="9809438at2"/>
<comment type="pathway">
    <text evidence="10">Isoprenoid biosynthesis; isopentenyl diphosphate biosynthesis via DXP pathway; isopentenyl diphosphate from 1-deoxy-D-xylulose 5-phosphate: step 3/6.</text>
</comment>
<evidence type="ECO:0000256" key="7">
    <source>
        <dbReference type="ARBA" id="ARBA00022840"/>
    </source>
</evidence>
<comment type="caution">
    <text evidence="13">The sequence shown here is derived from an EMBL/GenBank/DDBJ whole genome shotgun (WGS) entry which is preliminary data.</text>
</comment>
<dbReference type="Gene3D" id="3.30.230.10">
    <property type="match status" value="1"/>
</dbReference>
<evidence type="ECO:0000256" key="1">
    <source>
        <dbReference type="ARBA" id="ARBA00009684"/>
    </source>
</evidence>
<sequence length="293" mass="31187">MMTLPAPAKLNLFLYVTGRRDDGYHNLQTLFQFLDHGDELGFEPAPDGELALGPALPGLAPEQNLIIRAARLLQSKTGCTKGARIHLTKRLPMGGGLGGGSSDAATTLVALNRLWRLGLTLPQLARLGLQLGADVPVFIHGQAAFAEGVGERLTPATPPEPWYLVLNPGVEVATAAVFQDPALPRSSPVLSLEQRLSLPWENDCEALVKKRRPEVAKLLGWLLEYAPSRMTGTGACVFASFNSREAAENVLAKAPPGSQGFVAKGCNRSPLQTALAVLDRGPSSDKKDQAAMA</sequence>
<dbReference type="EMBL" id="PXYH01000005">
    <property type="protein sequence ID" value="PSJ45496.1"/>
    <property type="molecule type" value="Genomic_DNA"/>
</dbReference>
<dbReference type="HAMAP" id="MF_00061">
    <property type="entry name" value="IspE"/>
    <property type="match status" value="1"/>
</dbReference>
<dbReference type="Gene3D" id="3.30.70.890">
    <property type="entry name" value="GHMP kinase, C-terminal domain"/>
    <property type="match status" value="1"/>
</dbReference>
<dbReference type="InterPro" id="IPR036554">
    <property type="entry name" value="GHMP_kinase_C_sf"/>
</dbReference>
<dbReference type="Pfam" id="PF00288">
    <property type="entry name" value="GHMP_kinases_N"/>
    <property type="match status" value="1"/>
</dbReference>
<evidence type="ECO:0000256" key="10">
    <source>
        <dbReference type="HAMAP-Rule" id="MF_00061"/>
    </source>
</evidence>
<comment type="function">
    <text evidence="10">Catalyzes the phosphorylation of the position 2 hydroxy group of 4-diphosphocytidyl-2C-methyl-D-erythritol.</text>
</comment>
<evidence type="ECO:0000256" key="4">
    <source>
        <dbReference type="ARBA" id="ARBA00022679"/>
    </source>
</evidence>
<name>A0A2P7R5K1_9GAMM</name>
<dbReference type="SUPFAM" id="SSF55060">
    <property type="entry name" value="GHMP Kinase, C-terminal domain"/>
    <property type="match status" value="1"/>
</dbReference>
<dbReference type="PIRSF" id="PIRSF010376">
    <property type="entry name" value="IspE"/>
    <property type="match status" value="1"/>
</dbReference>
<accession>A0A2P7R5K1</accession>
<evidence type="ECO:0000313" key="13">
    <source>
        <dbReference type="EMBL" id="PSJ45496.1"/>
    </source>
</evidence>
<keyword evidence="5 10" id="KW-0547">Nucleotide-binding</keyword>
<evidence type="ECO:0000313" key="14">
    <source>
        <dbReference type="Proteomes" id="UP000242181"/>
    </source>
</evidence>
<dbReference type="EC" id="2.7.1.148" evidence="2 10"/>
<dbReference type="GO" id="GO:0050515">
    <property type="term" value="F:4-(cytidine 5'-diphospho)-2-C-methyl-D-erythritol kinase activity"/>
    <property type="evidence" value="ECO:0007669"/>
    <property type="project" value="UniProtKB-UniRule"/>
</dbReference>
<dbReference type="InterPro" id="IPR004424">
    <property type="entry name" value="IspE"/>
</dbReference>
<evidence type="ECO:0000256" key="2">
    <source>
        <dbReference type="ARBA" id="ARBA00012052"/>
    </source>
</evidence>
<keyword evidence="7 10" id="KW-0067">ATP-binding</keyword>
<feature type="domain" description="GHMP kinase C-terminal" evidence="12">
    <location>
        <begin position="192"/>
        <end position="253"/>
    </location>
</feature>
<feature type="active site" evidence="10">
    <location>
        <position position="134"/>
    </location>
</feature>
<feature type="domain" description="GHMP kinase N-terminal" evidence="11">
    <location>
        <begin position="64"/>
        <end position="142"/>
    </location>
</feature>
<comment type="catalytic activity">
    <reaction evidence="10">
        <text>4-CDP-2-C-methyl-D-erythritol + ATP = 4-CDP-2-C-methyl-D-erythritol 2-phosphate + ADP + H(+)</text>
        <dbReference type="Rhea" id="RHEA:18437"/>
        <dbReference type="ChEBI" id="CHEBI:15378"/>
        <dbReference type="ChEBI" id="CHEBI:30616"/>
        <dbReference type="ChEBI" id="CHEBI:57823"/>
        <dbReference type="ChEBI" id="CHEBI:57919"/>
        <dbReference type="ChEBI" id="CHEBI:456216"/>
        <dbReference type="EC" id="2.7.1.148"/>
    </reaction>
</comment>
<dbReference type="SUPFAM" id="SSF54211">
    <property type="entry name" value="Ribosomal protein S5 domain 2-like"/>
    <property type="match status" value="1"/>
</dbReference>
<dbReference type="GO" id="GO:0019288">
    <property type="term" value="P:isopentenyl diphosphate biosynthetic process, methylerythritol 4-phosphate pathway"/>
    <property type="evidence" value="ECO:0007669"/>
    <property type="project" value="UniProtKB-UniRule"/>
</dbReference>
<evidence type="ECO:0000256" key="9">
    <source>
        <dbReference type="ARBA" id="ARBA00032554"/>
    </source>
</evidence>
<reference evidence="13 14" key="1">
    <citation type="submission" date="2018-03" db="EMBL/GenBank/DDBJ databases">
        <title>The draft genome of Zobellella taiwanensis JCM 13381.</title>
        <authorList>
            <person name="Liu L."/>
            <person name="Li L."/>
            <person name="Wang T."/>
            <person name="Zhang X."/>
            <person name="Liang L."/>
        </authorList>
    </citation>
    <scope>NUCLEOTIDE SEQUENCE [LARGE SCALE GENOMIC DNA]</scope>
    <source>
        <strain evidence="13 14">JCM 13381</strain>
    </source>
</reference>
<evidence type="ECO:0000256" key="3">
    <source>
        <dbReference type="ARBA" id="ARBA00017473"/>
    </source>
</evidence>
<dbReference type="Pfam" id="PF08544">
    <property type="entry name" value="GHMP_kinases_C"/>
    <property type="match status" value="1"/>
</dbReference>
<keyword evidence="6 10" id="KW-0418">Kinase</keyword>
<protein>
    <recommendedName>
        <fullName evidence="3 10">4-diphosphocytidyl-2-C-methyl-D-erythritol kinase</fullName>
        <shortName evidence="10">CMK</shortName>
        <ecNumber evidence="2 10">2.7.1.148</ecNumber>
    </recommendedName>
    <alternativeName>
        <fullName evidence="9 10">4-(cytidine-5'-diphospho)-2-C-methyl-D-erythritol kinase</fullName>
    </alternativeName>
</protein>
<dbReference type="Proteomes" id="UP000242181">
    <property type="component" value="Unassembled WGS sequence"/>
</dbReference>
<dbReference type="UniPathway" id="UPA00056">
    <property type="reaction ID" value="UER00094"/>
</dbReference>
<keyword evidence="4 10" id="KW-0808">Transferase</keyword>
<dbReference type="NCBIfam" id="NF011202">
    <property type="entry name" value="PRK14608.1"/>
    <property type="match status" value="1"/>
</dbReference>
<evidence type="ECO:0000256" key="5">
    <source>
        <dbReference type="ARBA" id="ARBA00022741"/>
    </source>
</evidence>
<dbReference type="InterPro" id="IPR014721">
    <property type="entry name" value="Ribsml_uS5_D2-typ_fold_subgr"/>
</dbReference>
<evidence type="ECO:0000259" key="12">
    <source>
        <dbReference type="Pfam" id="PF08544"/>
    </source>
</evidence>
<dbReference type="PANTHER" id="PTHR43527:SF2">
    <property type="entry name" value="4-DIPHOSPHOCYTIDYL-2-C-METHYL-D-ERYTHRITOL KINASE, CHLOROPLASTIC"/>
    <property type="match status" value="1"/>
</dbReference>
<dbReference type="RefSeq" id="WP_106452701.1">
    <property type="nucleotide sequence ID" value="NZ_PXYH01000005.1"/>
</dbReference>
<evidence type="ECO:0000256" key="6">
    <source>
        <dbReference type="ARBA" id="ARBA00022777"/>
    </source>
</evidence>
<dbReference type="InterPro" id="IPR020568">
    <property type="entry name" value="Ribosomal_Su5_D2-typ_SF"/>
</dbReference>
<feature type="active site" evidence="10">
    <location>
        <position position="9"/>
    </location>
</feature>
<comment type="similarity">
    <text evidence="1 10">Belongs to the GHMP kinase family. IspE subfamily.</text>
</comment>
<dbReference type="InterPro" id="IPR006204">
    <property type="entry name" value="GHMP_kinase_N_dom"/>
</dbReference>
<keyword evidence="8 10" id="KW-0414">Isoprene biosynthesis</keyword>
<dbReference type="AlphaFoldDB" id="A0A2P7R5K1"/>
<dbReference type="GO" id="GO:0005524">
    <property type="term" value="F:ATP binding"/>
    <property type="evidence" value="ECO:0007669"/>
    <property type="project" value="UniProtKB-UniRule"/>
</dbReference>
<dbReference type="InterPro" id="IPR013750">
    <property type="entry name" value="GHMP_kinase_C_dom"/>
</dbReference>
<dbReference type="NCBIfam" id="TIGR00154">
    <property type="entry name" value="ispE"/>
    <property type="match status" value="1"/>
</dbReference>
<proteinExistence type="inferred from homology"/>
<dbReference type="GO" id="GO:0016114">
    <property type="term" value="P:terpenoid biosynthetic process"/>
    <property type="evidence" value="ECO:0007669"/>
    <property type="project" value="UniProtKB-UniRule"/>
</dbReference>